<dbReference type="Pfam" id="PF13519">
    <property type="entry name" value="VWA_2"/>
    <property type="match status" value="1"/>
</dbReference>
<evidence type="ECO:0000313" key="6">
    <source>
        <dbReference type="Proteomes" id="UP000319908"/>
    </source>
</evidence>
<dbReference type="OrthoDB" id="7052926at2"/>
<dbReference type="PANTHER" id="PTHR37464:SF1">
    <property type="entry name" value="BLL2463 PROTEIN"/>
    <property type="match status" value="1"/>
</dbReference>
<keyword evidence="6" id="KW-1185">Reference proteome</keyword>
<keyword evidence="2" id="KW-0472">Membrane</keyword>
<organism evidence="5 6">
    <name type="scientific">Allorhodopirellula heiligendammensis</name>
    <dbReference type="NCBI Taxonomy" id="2714739"/>
    <lineage>
        <taxon>Bacteria</taxon>
        <taxon>Pseudomonadati</taxon>
        <taxon>Planctomycetota</taxon>
        <taxon>Planctomycetia</taxon>
        <taxon>Pirellulales</taxon>
        <taxon>Pirellulaceae</taxon>
        <taxon>Allorhodopirellula</taxon>
    </lineage>
</organism>
<feature type="region of interest" description="Disordered" evidence="1">
    <location>
        <begin position="384"/>
        <end position="406"/>
    </location>
</feature>
<dbReference type="InterPro" id="IPR011933">
    <property type="entry name" value="Double_TM_dom"/>
</dbReference>
<reference evidence="5 6" key="1">
    <citation type="journal article" date="2020" name="Antonie Van Leeuwenhoek">
        <title>Rhodopirellula heiligendammensis sp. nov., Rhodopirellula pilleata sp. nov., and Rhodopirellula solitaria sp. nov. isolated from natural or artificial marine surfaces in Northern Germany and California, USA, and emended description of the genus Rhodopirellula.</title>
        <authorList>
            <person name="Kallscheuer N."/>
            <person name="Wiegand S."/>
            <person name="Jogler M."/>
            <person name="Boedeker C."/>
            <person name="Peeters S.H."/>
            <person name="Rast P."/>
            <person name="Heuer A."/>
            <person name="Jetten M.S.M."/>
            <person name="Rohde M."/>
            <person name="Jogler C."/>
        </authorList>
    </citation>
    <scope>NUCLEOTIDE SEQUENCE [LARGE SCALE GENOMIC DNA]</scope>
    <source>
        <strain evidence="5 6">Poly21</strain>
    </source>
</reference>
<evidence type="ECO:0000256" key="1">
    <source>
        <dbReference type="SAM" id="MobiDB-lite"/>
    </source>
</evidence>
<comment type="caution">
    <text evidence="5">The sequence shown here is derived from an EMBL/GenBank/DDBJ whole genome shotgun (WGS) entry which is preliminary data.</text>
</comment>
<sequence length="817" mass="89084">MSFINAAMALGAAAFVVPLAIHLLFRSRFRTLDWGAMFLLQDVVNANRRRMQWHQWILLALRCAIPILLALAMARPLLSSIGGRSLAGQAPVSLILMIDDSRSMSATSRSVRAVESANALLDSMSRRDEVILMSSSQLVSAPRRGSPRDAREMIRDLRFDGPPMSLSVALQAAVDACRDAAHPYRRIVLVSDFQENTFAGSSVDNHSLVLEVIDHLDERLAGFEPRPQVDFLDVTETDADSSTLANVLVESVSTDAAAILVGQSVLLTASIRNDSELPVTHLRAGWMVDGRVLHTQTVSIEPHGTTKLNWQTTFEKPGGASVGLSIEHADAIAADNRREWAIEVSSPVRVWLVDGQPSRQPLHSETDFLKVALSPFAFQSAVRRAGSSFREPSSSTRGPGSSTRGPRHLAIAQQDLVSTQVMSERTLVKTLEPMIAAESPIADETGEGFPDLIVLANVKRPPSLPNGTDLLDHYLAAGGRVLFFDGDQVDSSAWSECPWLPASPQQVTSAGERLYRIEPPGAKLAVWRSLGDAEDSLFDSVDVKRLRTITPHDKSVSIWLHTDVGAPLVVAKTIAPGTDWDEAGPDRVSTSGRVVQFAIPCDTAWSNLPLRPVFLPMMQELVMEMVGSDCPGDVLPGTAMVIVPVGRFDESDARVWEVSMPGKSTQTLSVAARAPLVFTDTQQVGAYRFEHVRVGDMENSSNDSGKDTVEASVPIHRAADPLVMPQVRVVEVPAEESTLRSVAPELLTECTERMGANLFSDADSLVAATTRDRFGVEVWRPLLWLLLVVMIVEVMWQQFGVTRSANRFSRSHAQATT</sequence>
<dbReference type="CDD" id="cd00198">
    <property type="entry name" value="vWFA"/>
    <property type="match status" value="1"/>
</dbReference>
<feature type="domain" description="Aerotolerance regulator N-terminal" evidence="3">
    <location>
        <begin position="1"/>
        <end position="76"/>
    </location>
</feature>
<dbReference type="Proteomes" id="UP000319908">
    <property type="component" value="Unassembled WGS sequence"/>
</dbReference>
<dbReference type="SUPFAM" id="SSF53300">
    <property type="entry name" value="vWA-like"/>
    <property type="match status" value="1"/>
</dbReference>
<dbReference type="InterPro" id="IPR036465">
    <property type="entry name" value="vWFA_dom_sf"/>
</dbReference>
<feature type="transmembrane region" description="Helical" evidence="2">
    <location>
        <begin position="56"/>
        <end position="74"/>
    </location>
</feature>
<dbReference type="AlphaFoldDB" id="A0A5C6C0Q1"/>
<gene>
    <name evidence="5" type="ORF">Poly21_02750</name>
</gene>
<evidence type="ECO:0000259" key="4">
    <source>
        <dbReference type="Pfam" id="PF13519"/>
    </source>
</evidence>
<keyword evidence="2" id="KW-1133">Transmembrane helix</keyword>
<dbReference type="PANTHER" id="PTHR37464">
    <property type="entry name" value="BLL2463 PROTEIN"/>
    <property type="match status" value="1"/>
</dbReference>
<proteinExistence type="predicted"/>
<dbReference type="Gene3D" id="3.40.50.410">
    <property type="entry name" value="von Willebrand factor, type A domain"/>
    <property type="match status" value="1"/>
</dbReference>
<dbReference type="EMBL" id="SJPU01000001">
    <property type="protein sequence ID" value="TWU18120.1"/>
    <property type="molecule type" value="Genomic_DNA"/>
</dbReference>
<dbReference type="InterPro" id="IPR024163">
    <property type="entry name" value="Aerotolerance_reg_N"/>
</dbReference>
<feature type="transmembrane region" description="Helical" evidence="2">
    <location>
        <begin position="6"/>
        <end position="25"/>
    </location>
</feature>
<dbReference type="InterPro" id="IPR002035">
    <property type="entry name" value="VWF_A"/>
</dbReference>
<evidence type="ECO:0008006" key="7">
    <source>
        <dbReference type="Google" id="ProtNLM"/>
    </source>
</evidence>
<dbReference type="RefSeq" id="WP_146405195.1">
    <property type="nucleotide sequence ID" value="NZ_SJPU01000001.1"/>
</dbReference>
<evidence type="ECO:0000313" key="5">
    <source>
        <dbReference type="EMBL" id="TWU18120.1"/>
    </source>
</evidence>
<feature type="compositionally biased region" description="Low complexity" evidence="1">
    <location>
        <begin position="392"/>
        <end position="404"/>
    </location>
</feature>
<dbReference type="Gene3D" id="2.60.40.10">
    <property type="entry name" value="Immunoglobulins"/>
    <property type="match status" value="1"/>
</dbReference>
<evidence type="ECO:0000259" key="3">
    <source>
        <dbReference type="Pfam" id="PF07584"/>
    </source>
</evidence>
<protein>
    <recommendedName>
        <fullName evidence="7">Aerotolerance regulator N-terminal domain-containing protein</fullName>
    </recommendedName>
</protein>
<dbReference type="Pfam" id="PF07584">
    <property type="entry name" value="BatA"/>
    <property type="match status" value="1"/>
</dbReference>
<dbReference type="NCBIfam" id="TIGR02226">
    <property type="entry name" value="two_anch"/>
    <property type="match status" value="1"/>
</dbReference>
<feature type="domain" description="VWFA" evidence="4">
    <location>
        <begin position="94"/>
        <end position="193"/>
    </location>
</feature>
<keyword evidence="2" id="KW-0812">Transmembrane</keyword>
<accession>A0A5C6C0Q1</accession>
<dbReference type="InterPro" id="IPR013783">
    <property type="entry name" value="Ig-like_fold"/>
</dbReference>
<evidence type="ECO:0000256" key="2">
    <source>
        <dbReference type="SAM" id="Phobius"/>
    </source>
</evidence>
<name>A0A5C6C0Q1_9BACT</name>